<dbReference type="Proteomes" id="UP000015559">
    <property type="component" value="Chromosome"/>
</dbReference>
<evidence type="ECO:0000313" key="4">
    <source>
        <dbReference type="Proteomes" id="UP000015559"/>
    </source>
</evidence>
<dbReference type="Pfam" id="PF05235">
    <property type="entry name" value="CHAD"/>
    <property type="match status" value="1"/>
</dbReference>
<dbReference type="eggNOG" id="COG3025">
    <property type="taxonomic scope" value="Bacteria"/>
</dbReference>
<dbReference type="GO" id="GO:0046872">
    <property type="term" value="F:metal ion binding"/>
    <property type="evidence" value="ECO:0007669"/>
    <property type="project" value="TreeGrafter"/>
</dbReference>
<dbReference type="HOGENOM" id="CLU_040400_3_0_4"/>
<dbReference type="RefSeq" id="WP_023506985.1">
    <property type="nucleotide sequence ID" value="NC_022357.1"/>
</dbReference>
<reference evidence="3 4" key="1">
    <citation type="journal article" date="2012" name="Appl. Environ. Microbiol.">
        <title>Draft genome sequence of a psychrotolerant sulfur-oxidizing bacterium, Sulfuricella denitrificans skB26, and proteomic insights into cold adaptation.</title>
        <authorList>
            <person name="Watanabe T."/>
            <person name="Kojima H."/>
            <person name="Fukui M."/>
        </authorList>
    </citation>
    <scope>NUCLEOTIDE SEQUENCE [LARGE SCALE GENOMIC DNA]</scope>
    <source>
        <strain evidence="4">skB26</strain>
    </source>
</reference>
<dbReference type="AlphaFoldDB" id="S6AMZ5"/>
<dbReference type="InterPro" id="IPR038186">
    <property type="entry name" value="CHAD_dom_sf"/>
</dbReference>
<evidence type="ECO:0000259" key="1">
    <source>
        <dbReference type="PROSITE" id="PS51707"/>
    </source>
</evidence>
<dbReference type="InterPro" id="IPR039013">
    <property type="entry name" value="YgiF"/>
</dbReference>
<dbReference type="SMART" id="SM01118">
    <property type="entry name" value="CYTH"/>
    <property type="match status" value="1"/>
</dbReference>
<dbReference type="eggNOG" id="COG5607">
    <property type="taxonomic scope" value="Bacteria"/>
</dbReference>
<feature type="domain" description="CYTH" evidence="1">
    <location>
        <begin position="3"/>
        <end position="206"/>
    </location>
</feature>
<dbReference type="PANTHER" id="PTHR39569:SF1">
    <property type="entry name" value="INORGANIC TRIPHOSPHATASE"/>
    <property type="match status" value="1"/>
</dbReference>
<dbReference type="EMBL" id="AP013066">
    <property type="protein sequence ID" value="BAN36189.1"/>
    <property type="molecule type" value="Genomic_DNA"/>
</dbReference>
<name>S6AMZ5_SULDS</name>
<dbReference type="SMART" id="SM00880">
    <property type="entry name" value="CHAD"/>
    <property type="match status" value="1"/>
</dbReference>
<keyword evidence="4" id="KW-1185">Reference proteome</keyword>
<accession>S6AMZ5</accession>
<dbReference type="KEGG" id="sdr:SCD_n02381"/>
<dbReference type="InterPro" id="IPR033469">
    <property type="entry name" value="CYTH-like_dom_sf"/>
</dbReference>
<dbReference type="PROSITE" id="PS51708">
    <property type="entry name" value="CHAD"/>
    <property type="match status" value="1"/>
</dbReference>
<dbReference type="InterPro" id="IPR023577">
    <property type="entry name" value="CYTH_domain"/>
</dbReference>
<dbReference type="PROSITE" id="PS51707">
    <property type="entry name" value="CYTH"/>
    <property type="match status" value="1"/>
</dbReference>
<dbReference type="GO" id="GO:0050355">
    <property type="term" value="F:inorganic triphosphate phosphatase activity"/>
    <property type="evidence" value="ECO:0007669"/>
    <property type="project" value="InterPro"/>
</dbReference>
<dbReference type="Gene3D" id="1.40.20.10">
    <property type="entry name" value="CHAD domain"/>
    <property type="match status" value="1"/>
</dbReference>
<gene>
    <name evidence="3" type="ORF">SCD_n02381</name>
</gene>
<evidence type="ECO:0000259" key="2">
    <source>
        <dbReference type="PROSITE" id="PS51708"/>
    </source>
</evidence>
<sequence>MSNTEVELKLLIDSSDIPRLQRHSLLKALCPSGPKTRKLTSIYFDTDDFFLKNRGIALRVRRSGRQWIQTVKGGGSVQAGLHQRDEWEAPVAHSTPDFTKIIDPGLIRLFASDGLRQRLHSVFVTEFSRTIWLLETEAGDQVEMALDQGEIRSDQGSVPICEVELELKVGNPAVLYELALALQEAVPLHPENASKADRGYALCAPQEVALPVRAAAPEVRREMTVNEAFHAIAWNCIDQLQGNRNRLLQGYDPELIHQMRVAVRRLRSALGLFAAAAPGIQDAVLTEALRWLVGELGPARDWDVFLGEMLPPVVMALPEEEGLVWLQRQAENICREKREQACVAAAGQRYNEIMLRLGAWLWRAPWRTSEVATDLDMPVSVFAAKMLDRRYRQVCRRGRHLMALTVAQRHELRIAAKKLRYAAEFFSGLYPGKTTKRYIQALSRLQDEFGALNDQAVAGTLLAQIGTGSRLRDRASGVIIGWYACKTHLQLADMAQEWKRFRHCRTFWKKG</sequence>
<evidence type="ECO:0000313" key="3">
    <source>
        <dbReference type="EMBL" id="BAN36189.1"/>
    </source>
</evidence>
<feature type="domain" description="CHAD" evidence="2">
    <location>
        <begin position="222"/>
        <end position="511"/>
    </location>
</feature>
<dbReference type="OrthoDB" id="3034217at2"/>
<dbReference type="Gene3D" id="2.40.320.10">
    <property type="entry name" value="Hypothetical Protein Pfu-838710-001"/>
    <property type="match status" value="1"/>
</dbReference>
<organism evidence="3 4">
    <name type="scientific">Sulfuricella denitrificans (strain DSM 22764 / NBRC 105220 / skB26)</name>
    <dbReference type="NCBI Taxonomy" id="1163617"/>
    <lineage>
        <taxon>Bacteria</taxon>
        <taxon>Pseudomonadati</taxon>
        <taxon>Pseudomonadota</taxon>
        <taxon>Betaproteobacteria</taxon>
        <taxon>Nitrosomonadales</taxon>
        <taxon>Sulfuricellaceae</taxon>
        <taxon>Sulfuricella</taxon>
    </lineage>
</organism>
<dbReference type="Pfam" id="PF01928">
    <property type="entry name" value="CYTH"/>
    <property type="match status" value="1"/>
</dbReference>
<protein>
    <submittedName>
        <fullName evidence="3">Adenylate cyclase</fullName>
    </submittedName>
</protein>
<proteinExistence type="predicted"/>
<dbReference type="PANTHER" id="PTHR39569">
    <property type="entry name" value="INORGANIC TRIPHOSPHATASE"/>
    <property type="match status" value="1"/>
</dbReference>
<dbReference type="STRING" id="1163617.SCD_n02381"/>
<dbReference type="InterPro" id="IPR007899">
    <property type="entry name" value="CHAD_dom"/>
</dbReference>
<dbReference type="CDD" id="cd07756">
    <property type="entry name" value="CYTH-like_Pase_CHAD"/>
    <property type="match status" value="1"/>
</dbReference>
<dbReference type="SUPFAM" id="SSF55154">
    <property type="entry name" value="CYTH-like phosphatases"/>
    <property type="match status" value="1"/>
</dbReference>